<dbReference type="AlphaFoldDB" id="A0A1B6GUL6"/>
<proteinExistence type="predicted"/>
<feature type="transmembrane region" description="Helical" evidence="2">
    <location>
        <begin position="62"/>
        <end position="83"/>
    </location>
</feature>
<evidence type="ECO:0000256" key="1">
    <source>
        <dbReference type="SAM" id="MobiDB-lite"/>
    </source>
</evidence>
<protein>
    <submittedName>
        <fullName evidence="3">Uncharacterized protein</fullName>
    </submittedName>
</protein>
<keyword evidence="2" id="KW-1133">Transmembrane helix</keyword>
<gene>
    <name evidence="3" type="ORF">g.10036</name>
</gene>
<name>A0A1B6GUL6_9HEMI</name>
<reference evidence="3" key="1">
    <citation type="submission" date="2015-11" db="EMBL/GenBank/DDBJ databases">
        <title>De novo transcriptome assembly of four potential Pierce s Disease insect vectors from Arizona vineyards.</title>
        <authorList>
            <person name="Tassone E.E."/>
        </authorList>
    </citation>
    <scope>NUCLEOTIDE SEQUENCE</scope>
</reference>
<organism evidence="3">
    <name type="scientific">Cuerna arida</name>
    <dbReference type="NCBI Taxonomy" id="1464854"/>
    <lineage>
        <taxon>Eukaryota</taxon>
        <taxon>Metazoa</taxon>
        <taxon>Ecdysozoa</taxon>
        <taxon>Arthropoda</taxon>
        <taxon>Hexapoda</taxon>
        <taxon>Insecta</taxon>
        <taxon>Pterygota</taxon>
        <taxon>Neoptera</taxon>
        <taxon>Paraneoptera</taxon>
        <taxon>Hemiptera</taxon>
        <taxon>Auchenorrhyncha</taxon>
        <taxon>Membracoidea</taxon>
        <taxon>Cicadellidae</taxon>
        <taxon>Cicadellinae</taxon>
        <taxon>Proconiini</taxon>
        <taxon>Cuerna</taxon>
    </lineage>
</organism>
<feature type="transmembrane region" description="Helical" evidence="2">
    <location>
        <begin position="169"/>
        <end position="193"/>
    </location>
</feature>
<accession>A0A1B6GUL6</accession>
<keyword evidence="2" id="KW-0812">Transmembrane</keyword>
<feature type="transmembrane region" description="Helical" evidence="2">
    <location>
        <begin position="89"/>
        <end position="115"/>
    </location>
</feature>
<feature type="region of interest" description="Disordered" evidence="1">
    <location>
        <begin position="225"/>
        <end position="251"/>
    </location>
</feature>
<dbReference type="EMBL" id="GECZ01003662">
    <property type="protein sequence ID" value="JAS66107.1"/>
    <property type="molecule type" value="Transcribed_RNA"/>
</dbReference>
<evidence type="ECO:0000313" key="3">
    <source>
        <dbReference type="EMBL" id="JAS66107.1"/>
    </source>
</evidence>
<evidence type="ECO:0000256" key="2">
    <source>
        <dbReference type="SAM" id="Phobius"/>
    </source>
</evidence>
<sequence>MILPVIVPIATEIRNYPPFTSNLCKIIINSCSISIFIGFVVLFTSLIDFLIEGYDNELSAVYLMYSFLTGFALLSFLGVMGAVKEDKWMILAAFVTWLGVLLLWLCMCCVLFATWDSIPDICINRRCPDNLWMSDFYWQAFQSTEESSSIDYNTSNSTQSNISIKKNPWYLSLSIVIFLNFMFYLSMLGSMLWNCFQVLCECMNQQRVDPPVMYLLVGRPLEAPEVPSTTGEKTRTPNVKAVDGTASKAQV</sequence>
<keyword evidence="2" id="KW-0472">Membrane</keyword>
<feature type="transmembrane region" description="Helical" evidence="2">
    <location>
        <begin position="26"/>
        <end position="50"/>
    </location>
</feature>